<proteinExistence type="predicted"/>
<gene>
    <name evidence="1" type="ORF">LCMiAC01_03790</name>
</gene>
<dbReference type="EMBL" id="MK500395">
    <property type="protein sequence ID" value="QBK88701.1"/>
    <property type="molecule type" value="Genomic_DNA"/>
</dbReference>
<name>A0A481Z0L2_9VIRU</name>
<evidence type="ECO:0000313" key="1">
    <source>
        <dbReference type="EMBL" id="QBK88701.1"/>
    </source>
</evidence>
<protein>
    <submittedName>
        <fullName evidence="1">Uncharacterized protein</fullName>
    </submittedName>
</protein>
<organism evidence="1">
    <name type="scientific">Mimivirus LCMiAC01</name>
    <dbReference type="NCBI Taxonomy" id="2506608"/>
    <lineage>
        <taxon>Viruses</taxon>
        <taxon>Varidnaviria</taxon>
        <taxon>Bamfordvirae</taxon>
        <taxon>Nucleocytoviricota</taxon>
        <taxon>Megaviricetes</taxon>
        <taxon>Imitervirales</taxon>
        <taxon>Mimiviridae</taxon>
        <taxon>Klosneuvirinae</taxon>
    </lineage>
</organism>
<accession>A0A481Z0L2</accession>
<reference evidence="1" key="1">
    <citation type="journal article" date="2019" name="MBio">
        <title>Virus Genomes from Deep Sea Sediments Expand the Ocean Megavirome and Support Independent Origins of Viral Gigantism.</title>
        <authorList>
            <person name="Backstrom D."/>
            <person name="Yutin N."/>
            <person name="Jorgensen S.L."/>
            <person name="Dharamshi J."/>
            <person name="Homa F."/>
            <person name="Zaremba-Niedwiedzka K."/>
            <person name="Spang A."/>
            <person name="Wolf Y.I."/>
            <person name="Koonin E.V."/>
            <person name="Ettema T.J."/>
        </authorList>
    </citation>
    <scope>NUCLEOTIDE SEQUENCE</scope>
</reference>
<sequence>MDYYKKYIKYKSKYTRLKRKGLSGGTINYNNYNNYNSCLTADSMELIQSIDDIMKQYNYSLESILFKFDNKISRLIDIIKQNTSIKSTKCKIESLDTLLGEVINQIDLEEYNKRRISGQNIALYIQDIYNKIIDQISLSGNALIKDESKSKKKIHEHINYSFMGIDVVKALKGMSEDLNKIAICKIDSDIIKLPEVILRNINYNKLANEVVMHMNVIREVKRYIFPRVHLRNRPEILFIISDAKKKLPAKTDNVIFKQASINSAEYDPINKQLNIFRKEELSKLLFHELCHRENIETYNVGYDDNKKKIWSKKWAVNKLGYDILNLDETIVEVFSEFINIVVVTSLCHNDFNKLWKYELFFGLFQTAKILYIAGFANNKEFVDSDNNKLLHTTTSTVEYHIFKTICMLNFNKFYNLYTNNKMDELYNMIYDFSSSNVAYNNIIDRLIKSFDAMDKNKFLYKTGRMSIIERSIF</sequence>